<keyword evidence="5 10" id="KW-0963">Cytoplasm</keyword>
<evidence type="ECO:0000256" key="10">
    <source>
        <dbReference type="RuleBase" id="RU361210"/>
    </source>
</evidence>
<dbReference type="SUPFAM" id="SSF140984">
    <property type="entry name" value="PTPA-like"/>
    <property type="match status" value="1"/>
</dbReference>
<dbReference type="EC" id="5.2.1.8" evidence="10"/>
<dbReference type="AlphaFoldDB" id="A0A9W9K559"/>
<dbReference type="GO" id="GO:0005634">
    <property type="term" value="C:nucleus"/>
    <property type="evidence" value="ECO:0007669"/>
    <property type="project" value="UniProtKB-SubCell"/>
</dbReference>
<keyword evidence="8" id="KW-0539">Nucleus</keyword>
<protein>
    <recommendedName>
        <fullName evidence="10">Serine/threonine-protein phosphatase 2A activator</fullName>
        <ecNumber evidence="10">5.2.1.8</ecNumber>
    </recommendedName>
    <alternativeName>
        <fullName evidence="10">Phosphotyrosyl phosphatase activator</fullName>
    </alternativeName>
</protein>
<reference evidence="12" key="1">
    <citation type="submission" date="2022-11" db="EMBL/GenBank/DDBJ databases">
        <authorList>
            <person name="Petersen C."/>
        </authorList>
    </citation>
    <scope>NUCLEOTIDE SEQUENCE</scope>
    <source>
        <strain evidence="12">IBT 30069</strain>
    </source>
</reference>
<evidence type="ECO:0000256" key="1">
    <source>
        <dbReference type="ARBA" id="ARBA00000971"/>
    </source>
</evidence>
<keyword evidence="13" id="KW-1185">Reference proteome</keyword>
<dbReference type="CDD" id="cd04087">
    <property type="entry name" value="PTPA"/>
    <property type="match status" value="1"/>
</dbReference>
<comment type="subcellular location">
    <subcellularLocation>
        <location evidence="3 10">Cytoplasm</location>
    </subcellularLocation>
    <subcellularLocation>
        <location evidence="2">Nucleus</location>
    </subcellularLocation>
</comment>
<dbReference type="InterPro" id="IPR037218">
    <property type="entry name" value="PTPA_sf"/>
</dbReference>
<evidence type="ECO:0000256" key="6">
    <source>
        <dbReference type="ARBA" id="ARBA00023110"/>
    </source>
</evidence>
<dbReference type="PANTHER" id="PTHR10012">
    <property type="entry name" value="SERINE/THREONINE-PROTEIN PHOSPHATASE 2A REGULATORY SUBUNIT B"/>
    <property type="match status" value="1"/>
</dbReference>
<dbReference type="InterPro" id="IPR004327">
    <property type="entry name" value="Phstyr_phstse_ac"/>
</dbReference>
<proteinExistence type="inferred from homology"/>
<dbReference type="GO" id="GO:0007052">
    <property type="term" value="P:mitotic spindle organization"/>
    <property type="evidence" value="ECO:0007669"/>
    <property type="project" value="TreeGrafter"/>
</dbReference>
<dbReference type="InterPro" id="IPR043170">
    <property type="entry name" value="PTPA_C_lid"/>
</dbReference>
<keyword evidence="6 10" id="KW-0697">Rotamase</keyword>
<evidence type="ECO:0000256" key="2">
    <source>
        <dbReference type="ARBA" id="ARBA00004123"/>
    </source>
</evidence>
<organism evidence="12 13">
    <name type="scientific">Penicillium angulare</name>
    <dbReference type="NCBI Taxonomy" id="116970"/>
    <lineage>
        <taxon>Eukaryota</taxon>
        <taxon>Fungi</taxon>
        <taxon>Dikarya</taxon>
        <taxon>Ascomycota</taxon>
        <taxon>Pezizomycotina</taxon>
        <taxon>Eurotiomycetes</taxon>
        <taxon>Eurotiomycetidae</taxon>
        <taxon>Eurotiales</taxon>
        <taxon>Aspergillaceae</taxon>
        <taxon>Penicillium</taxon>
    </lineage>
</organism>
<dbReference type="GO" id="GO:0003755">
    <property type="term" value="F:peptidyl-prolyl cis-trans isomerase activity"/>
    <property type="evidence" value="ECO:0007669"/>
    <property type="project" value="UniProtKB-KW"/>
</dbReference>
<sequence>MSSDGRSVRILPKLDPSSTHNFIAPCKKIHESQDVAAFLVSQAYTDIMTFLLQLNRSMFPAKLPDGTEQAWPIGTDAVQFSAPIRQLQGLLSKLEDLIQEVPPNTGPRRFGNISFRKWHEVLEERASGLLREFLPAELLDAPSADPEGPTAEAELKAYFLGSWGSGQRLDYGTGHELSFLAFLAAIWKLNGFPKSEYGVEERAIVLGVIEPYLELIRSLIKTYTLEPAGSHGVWGLDDNSFIPYIFGSAQLAPAVNEADLTPEEGSLPDAPDPGGVAKANAVSRERRTNLYFSAVGFIYDVKKGPFWEHSPMLYDISGIKAGWGKINKGMVKMYNAEVLSKFPVVQHFPFGSLFSWDRDPNAIAPPTTVHATSGPQARPVVPDGGFSATARPSIDAGTKAPWATSGEGMRVPPMGSTAAPWAAARGSGPPVQTSALPDTSRMPPGPMAPTRAPWATSQAPPPPPGGDGPTKAPWAK</sequence>
<evidence type="ECO:0000256" key="11">
    <source>
        <dbReference type="SAM" id="MobiDB-lite"/>
    </source>
</evidence>
<dbReference type="FunFam" id="1.20.120.1150:FF:000003">
    <property type="entry name" value="Serine/threonine-protein phosphatase 2A activator"/>
    <property type="match status" value="1"/>
</dbReference>
<accession>A0A9W9K559</accession>
<evidence type="ECO:0000256" key="9">
    <source>
        <dbReference type="ARBA" id="ARBA00025287"/>
    </source>
</evidence>
<dbReference type="Proteomes" id="UP001149165">
    <property type="component" value="Unassembled WGS sequence"/>
</dbReference>
<keyword evidence="7 10" id="KW-0413">Isomerase</keyword>
<comment type="catalytic activity">
    <reaction evidence="1 10">
        <text>[protein]-peptidylproline (omega=180) = [protein]-peptidylproline (omega=0)</text>
        <dbReference type="Rhea" id="RHEA:16237"/>
        <dbReference type="Rhea" id="RHEA-COMP:10747"/>
        <dbReference type="Rhea" id="RHEA-COMP:10748"/>
        <dbReference type="ChEBI" id="CHEBI:83833"/>
        <dbReference type="ChEBI" id="CHEBI:83834"/>
        <dbReference type="EC" id="5.2.1.8"/>
    </reaction>
</comment>
<evidence type="ECO:0000256" key="8">
    <source>
        <dbReference type="ARBA" id="ARBA00023242"/>
    </source>
</evidence>
<comment type="caution">
    <text evidence="12">The sequence shown here is derived from an EMBL/GenBank/DDBJ whole genome shotgun (WGS) entry which is preliminary data.</text>
</comment>
<reference evidence="12" key="2">
    <citation type="journal article" date="2023" name="IMA Fungus">
        <title>Comparative genomic study of the Penicillium genus elucidates a diverse pangenome and 15 lateral gene transfer events.</title>
        <authorList>
            <person name="Petersen C."/>
            <person name="Sorensen T."/>
            <person name="Nielsen M.R."/>
            <person name="Sondergaard T.E."/>
            <person name="Sorensen J.L."/>
            <person name="Fitzpatrick D.A."/>
            <person name="Frisvad J.C."/>
            <person name="Nielsen K.L."/>
        </authorList>
    </citation>
    <scope>NUCLEOTIDE SEQUENCE</scope>
    <source>
        <strain evidence="12">IBT 30069</strain>
    </source>
</reference>
<dbReference type="GO" id="GO:0005737">
    <property type="term" value="C:cytoplasm"/>
    <property type="evidence" value="ECO:0007669"/>
    <property type="project" value="UniProtKB-SubCell"/>
</dbReference>
<evidence type="ECO:0000313" key="13">
    <source>
        <dbReference type="Proteomes" id="UP001149165"/>
    </source>
</evidence>
<dbReference type="Gene3D" id="1.20.120.1150">
    <property type="match status" value="1"/>
</dbReference>
<evidence type="ECO:0000256" key="7">
    <source>
        <dbReference type="ARBA" id="ARBA00023235"/>
    </source>
</evidence>
<dbReference type="OrthoDB" id="16120at2759"/>
<evidence type="ECO:0000313" key="12">
    <source>
        <dbReference type="EMBL" id="KAJ5093568.1"/>
    </source>
</evidence>
<dbReference type="GO" id="GO:0008160">
    <property type="term" value="F:protein tyrosine phosphatase activator activity"/>
    <property type="evidence" value="ECO:0007669"/>
    <property type="project" value="TreeGrafter"/>
</dbReference>
<evidence type="ECO:0000256" key="3">
    <source>
        <dbReference type="ARBA" id="ARBA00004496"/>
    </source>
</evidence>
<comment type="similarity">
    <text evidence="4 10">Belongs to the PTPA-type PPIase family.</text>
</comment>
<name>A0A9W9K559_9EURO</name>
<dbReference type="Pfam" id="PF03095">
    <property type="entry name" value="PTPA"/>
    <property type="match status" value="1"/>
</dbReference>
<evidence type="ECO:0000256" key="4">
    <source>
        <dbReference type="ARBA" id="ARBA00011019"/>
    </source>
</evidence>
<gene>
    <name evidence="12" type="ORF">N7456_009429</name>
</gene>
<feature type="region of interest" description="Disordered" evidence="11">
    <location>
        <begin position="367"/>
        <end position="476"/>
    </location>
</feature>
<dbReference type="PANTHER" id="PTHR10012:SF3">
    <property type="entry name" value="SERINE_THREONINE-PROTEIN PHOSPHATASE 2A ACTIVATOR 1"/>
    <property type="match status" value="1"/>
</dbReference>
<dbReference type="GO" id="GO:0000159">
    <property type="term" value="C:protein phosphatase type 2A complex"/>
    <property type="evidence" value="ECO:0007669"/>
    <property type="project" value="TreeGrafter"/>
</dbReference>
<comment type="function">
    <text evidence="9">PPIases accelerate the folding of proteins. It catalyzes the cis-trans isomerization of proline imidic peptide bonds in oligopeptides. Acts as a regulatory subunit for PP2A-like phosphatases modulating their activity or substrate specificity, probably by inducing a conformational change in the catalytic subunit, a direct target of the PPIase. Can reactivate inactive phosphatase PP2A-phosphatase methylesterase complexes (PP2Ai) in presence of ATP and Mg(2+) by dissociating the inactive form from the complex.</text>
</comment>
<dbReference type="EMBL" id="JAPQKH010000006">
    <property type="protein sequence ID" value="KAJ5093568.1"/>
    <property type="molecule type" value="Genomic_DNA"/>
</dbReference>
<evidence type="ECO:0000256" key="5">
    <source>
        <dbReference type="ARBA" id="ARBA00022490"/>
    </source>
</evidence>